<dbReference type="RefSeq" id="WP_306389615.1">
    <property type="nucleotide sequence ID" value="NZ_JAVCAP010000016.1"/>
</dbReference>
<name>A0ABT9JTL7_9PROT</name>
<sequence length="162" mass="18809">MMMVSDIQLRSRFMDTLDWLCQVMIRHSNGFDVALVRIAYGDDNSLGEAYGAPEALRQLSLLTHDLQKAFRKSDLVGRDGTDFWILFPYTRMTENIYEKLLDVLQASSHENLNIVNREVTIFELPLIYRDNQLPEQALELLHYLKLHQPQLASHVFRLASTI</sequence>
<evidence type="ECO:0008006" key="3">
    <source>
        <dbReference type="Google" id="ProtNLM"/>
    </source>
</evidence>
<comment type="caution">
    <text evidence="1">The sequence shown here is derived from an EMBL/GenBank/DDBJ whole genome shotgun (WGS) entry which is preliminary data.</text>
</comment>
<evidence type="ECO:0000313" key="2">
    <source>
        <dbReference type="Proteomes" id="UP001225906"/>
    </source>
</evidence>
<dbReference type="EMBL" id="JAVCAP010000016">
    <property type="protein sequence ID" value="MDP8567892.1"/>
    <property type="molecule type" value="Genomic_DNA"/>
</dbReference>
<protein>
    <recommendedName>
        <fullName evidence="3">Diguanylate cyclase</fullName>
    </recommendedName>
</protein>
<evidence type="ECO:0000313" key="1">
    <source>
        <dbReference type="EMBL" id="MDP8567892.1"/>
    </source>
</evidence>
<proteinExistence type="predicted"/>
<organism evidence="1 2">
    <name type="scientific">Methylophilus aquaticus</name>
    <dbReference type="NCBI Taxonomy" id="1971610"/>
    <lineage>
        <taxon>Bacteria</taxon>
        <taxon>Pseudomonadati</taxon>
        <taxon>Pseudomonadota</taxon>
        <taxon>Betaproteobacteria</taxon>
        <taxon>Nitrosomonadales</taxon>
        <taxon>Methylophilaceae</taxon>
        <taxon>Methylophilus</taxon>
    </lineage>
</organism>
<dbReference type="Proteomes" id="UP001225906">
    <property type="component" value="Unassembled WGS sequence"/>
</dbReference>
<accession>A0ABT9JTL7</accession>
<keyword evidence="2" id="KW-1185">Reference proteome</keyword>
<reference evidence="2" key="1">
    <citation type="journal article" date="2019" name="Int. J. Syst. Evol. Microbiol.">
        <title>The Global Catalogue of Microorganisms (GCM) 10K type strain sequencing project: providing services to taxonomists for standard genome sequencing and annotation.</title>
        <authorList>
            <consortium name="The Broad Institute Genomics Platform"/>
            <consortium name="The Broad Institute Genome Sequencing Center for Infectious Disease"/>
            <person name="Wu L."/>
            <person name="Ma J."/>
        </authorList>
    </citation>
    <scope>NUCLEOTIDE SEQUENCE [LARGE SCALE GENOMIC DNA]</scope>
    <source>
        <strain evidence="2">VKM B-3159</strain>
    </source>
</reference>
<gene>
    <name evidence="1" type="ORF">Q9291_08530</name>
</gene>